<sequence length="38" mass="4349">MKEIYNYFVDGSISDVIIGVLALGFLIRFLYEVIANHD</sequence>
<keyword evidence="1" id="KW-1133">Transmembrane helix</keyword>
<dbReference type="Proteomes" id="UP000199643">
    <property type="component" value="Unassembled WGS sequence"/>
</dbReference>
<keyword evidence="1" id="KW-0472">Membrane</keyword>
<evidence type="ECO:0000313" key="2">
    <source>
        <dbReference type="EMBL" id="SDG67521.1"/>
    </source>
</evidence>
<keyword evidence="3" id="KW-1185">Reference proteome</keyword>
<protein>
    <submittedName>
        <fullName evidence="2">Uncharacterized protein</fullName>
    </submittedName>
</protein>
<reference evidence="3" key="1">
    <citation type="submission" date="2016-10" db="EMBL/GenBank/DDBJ databases">
        <authorList>
            <person name="Varghese N."/>
            <person name="Submissions S."/>
        </authorList>
    </citation>
    <scope>NUCLEOTIDE SEQUENCE [LARGE SCALE GENOMIC DNA]</scope>
    <source>
        <strain evidence="3">DSM 17933</strain>
    </source>
</reference>
<name>A0A1G7W6M0_9SPHI</name>
<dbReference type="STRING" id="405671.SAMN05421827_109119"/>
<evidence type="ECO:0000313" key="3">
    <source>
        <dbReference type="Proteomes" id="UP000199643"/>
    </source>
</evidence>
<evidence type="ECO:0000256" key="1">
    <source>
        <dbReference type="SAM" id="Phobius"/>
    </source>
</evidence>
<proteinExistence type="predicted"/>
<dbReference type="EMBL" id="FNCH01000009">
    <property type="protein sequence ID" value="SDG67521.1"/>
    <property type="molecule type" value="Genomic_DNA"/>
</dbReference>
<dbReference type="AlphaFoldDB" id="A0A1G7W6M0"/>
<organism evidence="2 3">
    <name type="scientific">Pedobacter terrae</name>
    <dbReference type="NCBI Taxonomy" id="405671"/>
    <lineage>
        <taxon>Bacteria</taxon>
        <taxon>Pseudomonadati</taxon>
        <taxon>Bacteroidota</taxon>
        <taxon>Sphingobacteriia</taxon>
        <taxon>Sphingobacteriales</taxon>
        <taxon>Sphingobacteriaceae</taxon>
        <taxon>Pedobacter</taxon>
    </lineage>
</organism>
<keyword evidence="1" id="KW-0812">Transmembrane</keyword>
<gene>
    <name evidence="2" type="ORF">SAMN05421827_109119</name>
</gene>
<accession>A0A1G7W6M0</accession>
<feature type="transmembrane region" description="Helical" evidence="1">
    <location>
        <begin position="12"/>
        <end position="31"/>
    </location>
</feature>